<comment type="caution">
    <text evidence="2">The sequence shown here is derived from an EMBL/GenBank/DDBJ whole genome shotgun (WGS) entry which is preliminary data.</text>
</comment>
<dbReference type="Proteomes" id="UP001222027">
    <property type="component" value="Unassembled WGS sequence"/>
</dbReference>
<sequence length="202" mass="22508">MHKACQGEQDTAADTSTTLTYLLILDHIVIDGVQPSHYICFLLEEATVEESYSCGASKHKTKLCQWSIVWPPTVQTAIQWHAVSVAVQRNVQPCSSYSRGFGSGSGPDKKSNSDPVSNRTLNPPLPEPPQAPAASRVPAHRPSFPLDLRGIPSVSSEARLDDPEERRWRVWRRERKGSSPSSTTMTVLPTNCVRVWYKELRL</sequence>
<protein>
    <submittedName>
        <fullName evidence="2">Uncharacterized protein</fullName>
    </submittedName>
</protein>
<evidence type="ECO:0000313" key="3">
    <source>
        <dbReference type="Proteomes" id="UP001222027"/>
    </source>
</evidence>
<keyword evidence="3" id="KW-1185">Reference proteome</keyword>
<gene>
    <name evidence="2" type="ORF">OPV22_013130</name>
</gene>
<accession>A0AAV8PHR8</accession>
<feature type="region of interest" description="Disordered" evidence="1">
    <location>
        <begin position="98"/>
        <end position="148"/>
    </location>
</feature>
<proteinExistence type="predicted"/>
<organism evidence="2 3">
    <name type="scientific">Ensete ventricosum</name>
    <name type="common">Abyssinian banana</name>
    <name type="synonym">Musa ensete</name>
    <dbReference type="NCBI Taxonomy" id="4639"/>
    <lineage>
        <taxon>Eukaryota</taxon>
        <taxon>Viridiplantae</taxon>
        <taxon>Streptophyta</taxon>
        <taxon>Embryophyta</taxon>
        <taxon>Tracheophyta</taxon>
        <taxon>Spermatophyta</taxon>
        <taxon>Magnoliopsida</taxon>
        <taxon>Liliopsida</taxon>
        <taxon>Zingiberales</taxon>
        <taxon>Musaceae</taxon>
        <taxon>Ensete</taxon>
    </lineage>
</organism>
<dbReference type="EMBL" id="JAQQAF010000004">
    <property type="protein sequence ID" value="KAJ8491409.1"/>
    <property type="molecule type" value="Genomic_DNA"/>
</dbReference>
<evidence type="ECO:0000256" key="1">
    <source>
        <dbReference type="SAM" id="MobiDB-lite"/>
    </source>
</evidence>
<evidence type="ECO:0000313" key="2">
    <source>
        <dbReference type="EMBL" id="KAJ8491409.1"/>
    </source>
</evidence>
<reference evidence="2 3" key="1">
    <citation type="submission" date="2022-12" db="EMBL/GenBank/DDBJ databases">
        <title>Chromosome-scale assembly of the Ensete ventricosum genome.</title>
        <authorList>
            <person name="Dussert Y."/>
            <person name="Stocks J."/>
            <person name="Wendawek A."/>
            <person name="Woldeyes F."/>
            <person name="Nichols R.A."/>
            <person name="Borrell J.S."/>
        </authorList>
    </citation>
    <scope>NUCLEOTIDE SEQUENCE [LARGE SCALE GENOMIC DNA]</scope>
    <source>
        <strain evidence="3">cv. Maze</strain>
        <tissue evidence="2">Seeds</tissue>
    </source>
</reference>
<name>A0AAV8PHR8_ENSVE</name>
<dbReference type="AlphaFoldDB" id="A0AAV8PHR8"/>